<dbReference type="AlphaFoldDB" id="A0A1W0WNP1"/>
<keyword evidence="3" id="KW-1185">Reference proteome</keyword>
<dbReference type="EMBL" id="MTYJ01000070">
    <property type="protein sequence ID" value="OQV16792.1"/>
    <property type="molecule type" value="Genomic_DNA"/>
</dbReference>
<evidence type="ECO:0000313" key="2">
    <source>
        <dbReference type="EMBL" id="OQV16792.1"/>
    </source>
</evidence>
<comment type="caution">
    <text evidence="2">The sequence shown here is derived from an EMBL/GenBank/DDBJ whole genome shotgun (WGS) entry which is preliminary data.</text>
</comment>
<sequence>MGNKSSSVGVAEAKDGNNNAGDQRADAAGKAEEPAVRVPDPNGDRPDSPIDRMHKFSLHPQLGPHPVQGLCPHCGQSIITNTQHQAGEHADSMASVFCCLAHFMTGFHTQSKTADERPQYIISPDASEIISQETKNSVSEEPTGMKGPANPRQIQRKMGNTASTKTRLSLPNRPPLPRQEAVLNPKTFSVNEAGRYKNYNHVRDPMKNHEAFIETHWARLCKIHIDGGAVDCGKPDSWGKYRSKWNVIERWNAINRARDNFRYYETLCRAVTHYDHIQAQKNYMAYVRVRTAKKPLPRSRMPPVAPPTDVLCSFSVQSGPVVEFHTFAHRKPDCALSFYYYEDGNLPRSKFCVGTSRQVPDTFATEDSYASWPFGMRKITIGVGNRARMRTAVVFSLIRPDGVADHVGCSFSGNSVQFGRALNVLARAGQVVLRKGGPLKLQMIFPTSPESFRTTPLSKLEIAQLLG</sequence>
<protein>
    <submittedName>
        <fullName evidence="2">Uncharacterized protein</fullName>
    </submittedName>
</protein>
<proteinExistence type="predicted"/>
<feature type="region of interest" description="Disordered" evidence="1">
    <location>
        <begin position="132"/>
        <end position="179"/>
    </location>
</feature>
<accession>A0A1W0WNP1</accession>
<dbReference type="OrthoDB" id="4713066at2759"/>
<feature type="region of interest" description="Disordered" evidence="1">
    <location>
        <begin position="1"/>
        <end position="50"/>
    </location>
</feature>
<dbReference type="Proteomes" id="UP000192578">
    <property type="component" value="Unassembled WGS sequence"/>
</dbReference>
<organism evidence="2 3">
    <name type="scientific">Hypsibius exemplaris</name>
    <name type="common">Freshwater tardigrade</name>
    <dbReference type="NCBI Taxonomy" id="2072580"/>
    <lineage>
        <taxon>Eukaryota</taxon>
        <taxon>Metazoa</taxon>
        <taxon>Ecdysozoa</taxon>
        <taxon>Tardigrada</taxon>
        <taxon>Eutardigrada</taxon>
        <taxon>Parachela</taxon>
        <taxon>Hypsibioidea</taxon>
        <taxon>Hypsibiidae</taxon>
        <taxon>Hypsibius</taxon>
    </lineage>
</organism>
<name>A0A1W0WNP1_HYPEX</name>
<evidence type="ECO:0000256" key="1">
    <source>
        <dbReference type="SAM" id="MobiDB-lite"/>
    </source>
</evidence>
<gene>
    <name evidence="2" type="ORF">BV898_09148</name>
</gene>
<reference evidence="3" key="1">
    <citation type="submission" date="2017-01" db="EMBL/GenBank/DDBJ databases">
        <title>Comparative genomics of anhydrobiosis in the tardigrade Hypsibius dujardini.</title>
        <authorList>
            <person name="Yoshida Y."/>
            <person name="Koutsovoulos G."/>
            <person name="Laetsch D."/>
            <person name="Stevens L."/>
            <person name="Kumar S."/>
            <person name="Horikawa D."/>
            <person name="Ishino K."/>
            <person name="Komine S."/>
            <person name="Tomita M."/>
            <person name="Blaxter M."/>
            <person name="Arakawa K."/>
        </authorList>
    </citation>
    <scope>NUCLEOTIDE SEQUENCE [LARGE SCALE GENOMIC DNA]</scope>
    <source>
        <strain evidence="3">Z151</strain>
    </source>
</reference>
<feature type="compositionally biased region" description="Basic and acidic residues" evidence="1">
    <location>
        <begin position="23"/>
        <end position="35"/>
    </location>
</feature>
<evidence type="ECO:0000313" key="3">
    <source>
        <dbReference type="Proteomes" id="UP000192578"/>
    </source>
</evidence>